<dbReference type="InterPro" id="IPR050096">
    <property type="entry name" value="Bacterial_rp_bL28"/>
</dbReference>
<name>A0ABN6MYW8_9BACT</name>
<dbReference type="SUPFAM" id="SSF143800">
    <property type="entry name" value="L28p-like"/>
    <property type="match status" value="1"/>
</dbReference>
<evidence type="ECO:0000313" key="6">
    <source>
        <dbReference type="EMBL" id="BDG06152.1"/>
    </source>
</evidence>
<evidence type="ECO:0000256" key="1">
    <source>
        <dbReference type="ARBA" id="ARBA00008760"/>
    </source>
</evidence>
<organism evidence="6 7">
    <name type="scientific">Anaeromyxobacter oryzae</name>
    <dbReference type="NCBI Taxonomy" id="2918170"/>
    <lineage>
        <taxon>Bacteria</taxon>
        <taxon>Pseudomonadati</taxon>
        <taxon>Myxococcota</taxon>
        <taxon>Myxococcia</taxon>
        <taxon>Myxococcales</taxon>
        <taxon>Cystobacterineae</taxon>
        <taxon>Anaeromyxobacteraceae</taxon>
        <taxon>Anaeromyxobacter</taxon>
    </lineage>
</organism>
<evidence type="ECO:0000256" key="4">
    <source>
        <dbReference type="ARBA" id="ARBA00035174"/>
    </source>
</evidence>
<dbReference type="NCBIfam" id="TIGR00009">
    <property type="entry name" value="L28"/>
    <property type="match status" value="1"/>
</dbReference>
<evidence type="ECO:0000256" key="3">
    <source>
        <dbReference type="ARBA" id="ARBA00023274"/>
    </source>
</evidence>
<dbReference type="InterPro" id="IPR037147">
    <property type="entry name" value="Ribosomal_bL28_sf"/>
</dbReference>
<proteinExistence type="inferred from homology"/>
<reference evidence="7" key="1">
    <citation type="journal article" date="2022" name="Int. J. Syst. Evol. Microbiol.">
        <title>Anaeromyxobacter oryzae sp. nov., Anaeromyxobacter diazotrophicus sp. nov. and Anaeromyxobacter paludicola sp. nov., isolated from paddy soils.</title>
        <authorList>
            <person name="Itoh H."/>
            <person name="Xu Z."/>
            <person name="Mise K."/>
            <person name="Masuda Y."/>
            <person name="Ushijima N."/>
            <person name="Hayakawa C."/>
            <person name="Shiratori Y."/>
            <person name="Senoo K."/>
        </authorList>
    </citation>
    <scope>NUCLEOTIDE SEQUENCE [LARGE SCALE GENOMIC DNA]</scope>
    <source>
        <strain evidence="7">Red232</strain>
    </source>
</reference>
<dbReference type="Gene3D" id="2.20.150.30">
    <property type="match status" value="1"/>
</dbReference>
<accession>A0ABN6MYW8</accession>
<dbReference type="InterPro" id="IPR001383">
    <property type="entry name" value="Ribosomal_bL28_bact-type"/>
</dbReference>
<dbReference type="InterPro" id="IPR034704">
    <property type="entry name" value="Ribosomal_bL28/bL31-like_sf"/>
</dbReference>
<dbReference type="EMBL" id="AP025591">
    <property type="protein sequence ID" value="BDG06152.1"/>
    <property type="molecule type" value="Genomic_DNA"/>
</dbReference>
<dbReference type="Gene3D" id="2.30.170.40">
    <property type="entry name" value="Ribosomal protein L28/L24"/>
    <property type="match status" value="1"/>
</dbReference>
<dbReference type="GO" id="GO:0005840">
    <property type="term" value="C:ribosome"/>
    <property type="evidence" value="ECO:0007669"/>
    <property type="project" value="UniProtKB-KW"/>
</dbReference>
<protein>
    <recommendedName>
        <fullName evidence="4 5">Large ribosomal subunit protein bL28</fullName>
    </recommendedName>
</protein>
<dbReference type="Pfam" id="PF00830">
    <property type="entry name" value="Ribosomal_L28"/>
    <property type="match status" value="1"/>
</dbReference>
<evidence type="ECO:0000256" key="2">
    <source>
        <dbReference type="ARBA" id="ARBA00022980"/>
    </source>
</evidence>
<gene>
    <name evidence="5 6" type="primary">rpmB</name>
    <name evidence="6" type="ORF">AMOR_51480</name>
</gene>
<comment type="similarity">
    <text evidence="1 5">Belongs to the bacterial ribosomal protein bL28 family.</text>
</comment>
<evidence type="ECO:0000313" key="7">
    <source>
        <dbReference type="Proteomes" id="UP001162891"/>
    </source>
</evidence>
<dbReference type="Proteomes" id="UP001162891">
    <property type="component" value="Chromosome"/>
</dbReference>
<keyword evidence="7" id="KW-1185">Reference proteome</keyword>
<dbReference type="InterPro" id="IPR026569">
    <property type="entry name" value="Ribosomal_bL28"/>
</dbReference>
<keyword evidence="3 5" id="KW-0687">Ribonucleoprotein</keyword>
<dbReference type="HAMAP" id="MF_00373">
    <property type="entry name" value="Ribosomal_bL28"/>
    <property type="match status" value="1"/>
</dbReference>
<keyword evidence="2 5" id="KW-0689">Ribosomal protein</keyword>
<dbReference type="PANTHER" id="PTHR39080:SF1">
    <property type="entry name" value="LARGE RIBOSOMAL SUBUNIT PROTEIN BL28A"/>
    <property type="match status" value="1"/>
</dbReference>
<dbReference type="RefSeq" id="WP_248355493.1">
    <property type="nucleotide sequence ID" value="NZ_AP025591.1"/>
</dbReference>
<dbReference type="PANTHER" id="PTHR39080">
    <property type="entry name" value="50S RIBOSOMAL PROTEIN L28"/>
    <property type="match status" value="1"/>
</dbReference>
<sequence length="72" mass="7714">MARRCEICGKGPLVGNTVSHANNKNKTRSLPNLRSVRANLAGEVKHIRVCTRCLKAGKVMKAGRGRSTAAQA</sequence>
<evidence type="ECO:0000256" key="5">
    <source>
        <dbReference type="HAMAP-Rule" id="MF_00373"/>
    </source>
</evidence>